<reference evidence="2 3" key="1">
    <citation type="journal article" date="2021" name="Elife">
        <title>Chloroplast acquisition without the gene transfer in kleptoplastic sea slugs, Plakobranchus ocellatus.</title>
        <authorList>
            <person name="Maeda T."/>
            <person name="Takahashi S."/>
            <person name="Yoshida T."/>
            <person name="Shimamura S."/>
            <person name="Takaki Y."/>
            <person name="Nagai Y."/>
            <person name="Toyoda A."/>
            <person name="Suzuki Y."/>
            <person name="Arimoto A."/>
            <person name="Ishii H."/>
            <person name="Satoh N."/>
            <person name="Nishiyama T."/>
            <person name="Hasebe M."/>
            <person name="Maruyama T."/>
            <person name="Minagawa J."/>
            <person name="Obokata J."/>
            <person name="Shigenobu S."/>
        </authorList>
    </citation>
    <scope>NUCLEOTIDE SEQUENCE [LARGE SCALE GENOMIC DNA]</scope>
</reference>
<dbReference type="EMBL" id="BLXT01000370">
    <property type="protein sequence ID" value="GFN76274.1"/>
    <property type="molecule type" value="Genomic_DNA"/>
</dbReference>
<dbReference type="AlphaFoldDB" id="A0AAV3Y027"/>
<evidence type="ECO:0000256" key="1">
    <source>
        <dbReference type="SAM" id="Coils"/>
    </source>
</evidence>
<evidence type="ECO:0000313" key="2">
    <source>
        <dbReference type="EMBL" id="GFN76274.1"/>
    </source>
</evidence>
<organism evidence="2 3">
    <name type="scientific">Plakobranchus ocellatus</name>
    <dbReference type="NCBI Taxonomy" id="259542"/>
    <lineage>
        <taxon>Eukaryota</taxon>
        <taxon>Metazoa</taxon>
        <taxon>Spiralia</taxon>
        <taxon>Lophotrochozoa</taxon>
        <taxon>Mollusca</taxon>
        <taxon>Gastropoda</taxon>
        <taxon>Heterobranchia</taxon>
        <taxon>Euthyneura</taxon>
        <taxon>Panpulmonata</taxon>
        <taxon>Sacoglossa</taxon>
        <taxon>Placobranchoidea</taxon>
        <taxon>Plakobranchidae</taxon>
        <taxon>Plakobranchus</taxon>
    </lineage>
</organism>
<name>A0AAV3Y027_9GAST</name>
<protein>
    <submittedName>
        <fullName evidence="2">Uncharacterized protein</fullName>
    </submittedName>
</protein>
<feature type="coiled-coil region" evidence="1">
    <location>
        <begin position="85"/>
        <end position="112"/>
    </location>
</feature>
<gene>
    <name evidence="2" type="ORF">PoB_000278000</name>
</gene>
<sequence>MRWGDNIKGRTHFNFRDFQSAAEVRDAPKTFPWIKCCYESIRFASFELLYGGNHIWLHTYIERVVDKRDPGVRCEVKLRVRLNLRERLDDTLQIAREELQKAQTKQKHYYDRAARRRKF</sequence>
<keyword evidence="1" id="KW-0175">Coiled coil</keyword>
<comment type="caution">
    <text evidence="2">The sequence shown here is derived from an EMBL/GenBank/DDBJ whole genome shotgun (WGS) entry which is preliminary data.</text>
</comment>
<proteinExistence type="predicted"/>
<dbReference type="Proteomes" id="UP000735302">
    <property type="component" value="Unassembled WGS sequence"/>
</dbReference>
<accession>A0AAV3Y027</accession>
<keyword evidence="3" id="KW-1185">Reference proteome</keyword>
<evidence type="ECO:0000313" key="3">
    <source>
        <dbReference type="Proteomes" id="UP000735302"/>
    </source>
</evidence>